<evidence type="ECO:0000256" key="3">
    <source>
        <dbReference type="ARBA" id="ARBA00022729"/>
    </source>
</evidence>
<dbReference type="InterPro" id="IPR000914">
    <property type="entry name" value="SBP_5_dom"/>
</dbReference>
<organism evidence="6 7">
    <name type="scientific">Nonomuraea guangzhouensis</name>
    <dbReference type="NCBI Taxonomy" id="1291555"/>
    <lineage>
        <taxon>Bacteria</taxon>
        <taxon>Bacillati</taxon>
        <taxon>Actinomycetota</taxon>
        <taxon>Actinomycetes</taxon>
        <taxon>Streptosporangiales</taxon>
        <taxon>Streptosporangiaceae</taxon>
        <taxon>Nonomuraea</taxon>
    </lineage>
</organism>
<gene>
    <name evidence="6" type="ORF">ACFSJ0_20500</name>
</gene>
<keyword evidence="7" id="KW-1185">Reference proteome</keyword>
<dbReference type="Proteomes" id="UP001597097">
    <property type="component" value="Unassembled WGS sequence"/>
</dbReference>
<dbReference type="EMBL" id="JBHUCM010000017">
    <property type="protein sequence ID" value="MFD1539448.1"/>
    <property type="molecule type" value="Genomic_DNA"/>
</dbReference>
<dbReference type="InterPro" id="IPR030678">
    <property type="entry name" value="Peptide/Ni-bd"/>
</dbReference>
<evidence type="ECO:0000256" key="4">
    <source>
        <dbReference type="SAM" id="SignalP"/>
    </source>
</evidence>
<dbReference type="PANTHER" id="PTHR30290">
    <property type="entry name" value="PERIPLASMIC BINDING COMPONENT OF ABC TRANSPORTER"/>
    <property type="match status" value="1"/>
</dbReference>
<comment type="similarity">
    <text evidence="1">Belongs to the bacterial solute-binding protein 5 family.</text>
</comment>
<feature type="chain" id="PRO_5045536661" evidence="4">
    <location>
        <begin position="35"/>
        <end position="523"/>
    </location>
</feature>
<accession>A0ABW4GAA7</accession>
<evidence type="ECO:0000256" key="2">
    <source>
        <dbReference type="ARBA" id="ARBA00022448"/>
    </source>
</evidence>
<evidence type="ECO:0000259" key="5">
    <source>
        <dbReference type="Pfam" id="PF00496"/>
    </source>
</evidence>
<evidence type="ECO:0000313" key="7">
    <source>
        <dbReference type="Proteomes" id="UP001597097"/>
    </source>
</evidence>
<dbReference type="Pfam" id="PF00496">
    <property type="entry name" value="SBP_bac_5"/>
    <property type="match status" value="1"/>
</dbReference>
<dbReference type="RefSeq" id="WP_219531719.1">
    <property type="nucleotide sequence ID" value="NZ_JAHKRM010000012.1"/>
</dbReference>
<keyword evidence="2" id="KW-0813">Transport</keyword>
<dbReference type="PANTHER" id="PTHR30290:SF9">
    <property type="entry name" value="OLIGOPEPTIDE-BINDING PROTEIN APPA"/>
    <property type="match status" value="1"/>
</dbReference>
<feature type="signal peptide" evidence="4">
    <location>
        <begin position="1"/>
        <end position="34"/>
    </location>
</feature>
<feature type="domain" description="Solute-binding protein family 5" evidence="5">
    <location>
        <begin position="90"/>
        <end position="405"/>
    </location>
</feature>
<evidence type="ECO:0000256" key="1">
    <source>
        <dbReference type="ARBA" id="ARBA00005695"/>
    </source>
</evidence>
<keyword evidence="3 4" id="KW-0732">Signal</keyword>
<reference evidence="7" key="1">
    <citation type="journal article" date="2019" name="Int. J. Syst. Evol. Microbiol.">
        <title>The Global Catalogue of Microorganisms (GCM) 10K type strain sequencing project: providing services to taxonomists for standard genome sequencing and annotation.</title>
        <authorList>
            <consortium name="The Broad Institute Genomics Platform"/>
            <consortium name="The Broad Institute Genome Sequencing Center for Infectious Disease"/>
            <person name="Wu L."/>
            <person name="Ma J."/>
        </authorList>
    </citation>
    <scope>NUCLEOTIDE SEQUENCE [LARGE SCALE GENOMIC DNA]</scope>
    <source>
        <strain evidence="7">CGMCC 1.15399</strain>
    </source>
</reference>
<evidence type="ECO:0000313" key="6">
    <source>
        <dbReference type="EMBL" id="MFD1539448.1"/>
    </source>
</evidence>
<dbReference type="InterPro" id="IPR039424">
    <property type="entry name" value="SBP_5"/>
</dbReference>
<sequence>MPQQFIPRLRGRSSLTITALVACGALALSGCRSAVNTAPDVSGPQKGGVLNIVQSADIAPATFLSQNNPNFSVIRSVFNMLTAYDHRSLQPQPELATSWKITPDKKTVTLKLRDGVTFHSGRPFTADDVIFTLEAMTRQDVPSQLKHVAAAITEMKADDAHTVTLRLAQPVSNLFDLFEVMPIVDKDTFDDLLAGKKFVGTGPFQVEKYTPGSGADLKRYAGYWQQGRPYLDGVHISVQSQSQSMLASLRSGQTQLALDLAPLDTAAIKNDPAFEVIASDANDATYYVGSNVKIAPLDDREVRQGIAWAIDRNRILKQALGDIGRTGSLPWSSSSPAFDQGKAGTYAQDLAKAKQLIDRAGATGKTVQVAFNSGFATNKAIAEIVQFDLKAAGLRAQLVPLQAPDFFAKLGSGDMPGLFVNVHGFGQLSPATLVKGAFPFNADKNASSFDSDEYRAIAKQLWTPADDAAAKAAYTRINDFLLDQQFVSDLVVSAHTFTISTKLKGLRYTMYDYLDLDDAYLTK</sequence>
<protein>
    <submittedName>
        <fullName evidence="6">ABC transporter substrate-binding protein</fullName>
    </submittedName>
</protein>
<comment type="caution">
    <text evidence="6">The sequence shown here is derived from an EMBL/GenBank/DDBJ whole genome shotgun (WGS) entry which is preliminary data.</text>
</comment>
<name>A0ABW4GAA7_9ACTN</name>
<dbReference type="CDD" id="cd00995">
    <property type="entry name" value="PBP2_NikA_DppA_OppA_like"/>
    <property type="match status" value="1"/>
</dbReference>
<dbReference type="PIRSF" id="PIRSF002741">
    <property type="entry name" value="MppA"/>
    <property type="match status" value="1"/>
</dbReference>
<proteinExistence type="inferred from homology"/>